<evidence type="ECO:0000256" key="5">
    <source>
        <dbReference type="SAM" id="MobiDB-lite"/>
    </source>
</evidence>
<proteinExistence type="predicted"/>
<dbReference type="InterPro" id="IPR013083">
    <property type="entry name" value="Znf_RING/FYVE/PHD"/>
</dbReference>
<keyword evidence="2 4" id="KW-0863">Zinc-finger</keyword>
<dbReference type="Pfam" id="PF13639">
    <property type="entry name" value="zf-RING_2"/>
    <property type="match status" value="1"/>
</dbReference>
<organism evidence="7 8">
    <name type="scientific">Thlaspi arvense</name>
    <name type="common">Field penny-cress</name>
    <dbReference type="NCBI Taxonomy" id="13288"/>
    <lineage>
        <taxon>Eukaryota</taxon>
        <taxon>Viridiplantae</taxon>
        <taxon>Streptophyta</taxon>
        <taxon>Embryophyta</taxon>
        <taxon>Tracheophyta</taxon>
        <taxon>Spermatophyta</taxon>
        <taxon>Magnoliopsida</taxon>
        <taxon>eudicotyledons</taxon>
        <taxon>Gunneridae</taxon>
        <taxon>Pentapetalae</taxon>
        <taxon>rosids</taxon>
        <taxon>malvids</taxon>
        <taxon>Brassicales</taxon>
        <taxon>Brassicaceae</taxon>
        <taxon>Thlaspideae</taxon>
        <taxon>Thlaspi</taxon>
    </lineage>
</organism>
<feature type="region of interest" description="Disordered" evidence="5">
    <location>
        <begin position="1"/>
        <end position="62"/>
    </location>
</feature>
<evidence type="ECO:0000256" key="4">
    <source>
        <dbReference type="PROSITE-ProRule" id="PRU00175"/>
    </source>
</evidence>
<dbReference type="GO" id="GO:0005634">
    <property type="term" value="C:nucleus"/>
    <property type="evidence" value="ECO:0007669"/>
    <property type="project" value="TreeGrafter"/>
</dbReference>
<dbReference type="GO" id="GO:0006511">
    <property type="term" value="P:ubiquitin-dependent protein catabolic process"/>
    <property type="evidence" value="ECO:0007669"/>
    <property type="project" value="TreeGrafter"/>
</dbReference>
<dbReference type="InterPro" id="IPR001841">
    <property type="entry name" value="Znf_RING"/>
</dbReference>
<gene>
    <name evidence="7" type="ORF">TAV2_LOCUS1975</name>
</gene>
<dbReference type="GO" id="GO:0061630">
    <property type="term" value="F:ubiquitin protein ligase activity"/>
    <property type="evidence" value="ECO:0007669"/>
    <property type="project" value="TreeGrafter"/>
</dbReference>
<feature type="region of interest" description="Disordered" evidence="5">
    <location>
        <begin position="82"/>
        <end position="111"/>
    </location>
</feature>
<dbReference type="AlphaFoldDB" id="A0AAU9R8R6"/>
<feature type="compositionally biased region" description="Basic and acidic residues" evidence="5">
    <location>
        <begin position="53"/>
        <end position="62"/>
    </location>
</feature>
<dbReference type="PANTHER" id="PTHR45931">
    <property type="entry name" value="SI:CH211-59O9.10"/>
    <property type="match status" value="1"/>
</dbReference>
<dbReference type="PROSITE" id="PS50089">
    <property type="entry name" value="ZF_RING_2"/>
    <property type="match status" value="1"/>
</dbReference>
<dbReference type="InterPro" id="IPR051834">
    <property type="entry name" value="RING_finger_E3_ligase"/>
</dbReference>
<evidence type="ECO:0000256" key="1">
    <source>
        <dbReference type="ARBA" id="ARBA00022723"/>
    </source>
</evidence>
<dbReference type="CDD" id="cd16454">
    <property type="entry name" value="RING-H2_PA-TM-RING"/>
    <property type="match status" value="1"/>
</dbReference>
<dbReference type="Gene3D" id="3.30.40.10">
    <property type="entry name" value="Zinc/RING finger domain, C3HC4 (zinc finger)"/>
    <property type="match status" value="1"/>
</dbReference>
<dbReference type="PANTHER" id="PTHR45931:SF3">
    <property type="entry name" value="RING ZINC FINGER-CONTAINING PROTEIN"/>
    <property type="match status" value="1"/>
</dbReference>
<dbReference type="GO" id="GO:0008270">
    <property type="term" value="F:zinc ion binding"/>
    <property type="evidence" value="ECO:0007669"/>
    <property type="project" value="UniProtKB-KW"/>
</dbReference>
<evidence type="ECO:0000256" key="2">
    <source>
        <dbReference type="ARBA" id="ARBA00022771"/>
    </source>
</evidence>
<feature type="compositionally biased region" description="Polar residues" evidence="5">
    <location>
        <begin position="87"/>
        <end position="111"/>
    </location>
</feature>
<name>A0AAU9R8R6_THLAR</name>
<evidence type="ECO:0000313" key="7">
    <source>
        <dbReference type="EMBL" id="CAH2036281.1"/>
    </source>
</evidence>
<dbReference type="SUPFAM" id="SSF57850">
    <property type="entry name" value="RING/U-box"/>
    <property type="match status" value="1"/>
</dbReference>
<dbReference type="Proteomes" id="UP000836841">
    <property type="component" value="Chromosome 1"/>
</dbReference>
<protein>
    <recommendedName>
        <fullName evidence="6">RING-type domain-containing protein</fullName>
    </recommendedName>
</protein>
<evidence type="ECO:0000313" key="8">
    <source>
        <dbReference type="Proteomes" id="UP000836841"/>
    </source>
</evidence>
<feature type="compositionally biased region" description="Basic residues" evidence="5">
    <location>
        <begin position="29"/>
        <end position="52"/>
    </location>
</feature>
<reference evidence="7 8" key="1">
    <citation type="submission" date="2022-03" db="EMBL/GenBank/DDBJ databases">
        <authorList>
            <person name="Nunn A."/>
            <person name="Chopra R."/>
            <person name="Nunn A."/>
            <person name="Contreras Garrido A."/>
        </authorList>
    </citation>
    <scope>NUCLEOTIDE SEQUENCE [LARGE SCALE GENOMIC DNA]</scope>
</reference>
<evidence type="ECO:0000259" key="6">
    <source>
        <dbReference type="PROSITE" id="PS50089"/>
    </source>
</evidence>
<evidence type="ECO:0000256" key="3">
    <source>
        <dbReference type="ARBA" id="ARBA00022833"/>
    </source>
</evidence>
<keyword evidence="8" id="KW-1185">Reference proteome</keyword>
<sequence length="265" mass="29845">MTSASELFSTRRSRPGRSDPDLESDSSLNRHHSHHHHHHQHRRHGTHHHNHRHESDGCDTLRRAPPRLRRFCHHLGLQERRPVRDVQGTSQYMNTNSADSETESNSFGNLNGSDRLPGAVLLARARLLERLRGVSLSSNSRSNRVSLGENEMESSLNSADGVSFYGGGEPNFQLERLQVSYECNKKPQGLTQGAIDGLNRQTFSSAEVKTERRDCSICLESFTIGDMLISLPCTHSFHSSCLNPWLKACGDCPYCRRVISPITKE</sequence>
<feature type="compositionally biased region" description="Polar residues" evidence="5">
    <location>
        <begin position="1"/>
        <end position="10"/>
    </location>
</feature>
<keyword evidence="1" id="KW-0479">Metal-binding</keyword>
<dbReference type="EMBL" id="OU466857">
    <property type="protein sequence ID" value="CAH2036281.1"/>
    <property type="molecule type" value="Genomic_DNA"/>
</dbReference>
<dbReference type="SMART" id="SM00184">
    <property type="entry name" value="RING"/>
    <property type="match status" value="1"/>
</dbReference>
<accession>A0AAU9R8R6</accession>
<keyword evidence="3" id="KW-0862">Zinc</keyword>
<feature type="domain" description="RING-type" evidence="6">
    <location>
        <begin position="215"/>
        <end position="256"/>
    </location>
</feature>